<feature type="region of interest" description="Disordered" evidence="1">
    <location>
        <begin position="33"/>
        <end position="60"/>
    </location>
</feature>
<keyword evidence="3" id="KW-1185">Reference proteome</keyword>
<organism evidence="2 3">
    <name type="scientific">Caenorhabditis auriculariae</name>
    <dbReference type="NCBI Taxonomy" id="2777116"/>
    <lineage>
        <taxon>Eukaryota</taxon>
        <taxon>Metazoa</taxon>
        <taxon>Ecdysozoa</taxon>
        <taxon>Nematoda</taxon>
        <taxon>Chromadorea</taxon>
        <taxon>Rhabditida</taxon>
        <taxon>Rhabditina</taxon>
        <taxon>Rhabditomorpha</taxon>
        <taxon>Rhabditoidea</taxon>
        <taxon>Rhabditidae</taxon>
        <taxon>Peloderinae</taxon>
        <taxon>Caenorhabditis</taxon>
    </lineage>
</organism>
<dbReference type="OrthoDB" id="5843969at2759"/>
<evidence type="ECO:0000256" key="1">
    <source>
        <dbReference type="SAM" id="MobiDB-lite"/>
    </source>
</evidence>
<gene>
    <name evidence="2" type="ORF">CAUJ_LOCUS7819</name>
</gene>
<comment type="caution">
    <text evidence="2">The sequence shown here is derived from an EMBL/GenBank/DDBJ whole genome shotgun (WGS) entry which is preliminary data.</text>
</comment>
<dbReference type="Proteomes" id="UP000835052">
    <property type="component" value="Unassembled WGS sequence"/>
</dbReference>
<accession>A0A8S1HF18</accession>
<protein>
    <submittedName>
        <fullName evidence="2">Uncharacterized protein</fullName>
    </submittedName>
</protein>
<feature type="region of interest" description="Disordered" evidence="1">
    <location>
        <begin position="158"/>
        <end position="200"/>
    </location>
</feature>
<dbReference type="EMBL" id="CAJGYM010000024">
    <property type="protein sequence ID" value="CAD6191900.1"/>
    <property type="molecule type" value="Genomic_DNA"/>
</dbReference>
<evidence type="ECO:0000313" key="2">
    <source>
        <dbReference type="EMBL" id="CAD6191900.1"/>
    </source>
</evidence>
<name>A0A8S1HF18_9PELO</name>
<sequence length="282" mass="30661">MADEDKSLSAKRYFGLTVPSPTGSHSAALQRHRFTGNVVESAHGSPDGRQAAEGSGPRIPESSLDRPIGCSFSMCLRHVALLATALLCVVFAASTAKAASKTVAQTPEVKKESADAHYGGGPSYGNAPPYPQYPAYSNPNYDVNYCSVHASFPLVGGRVRRPSRRHRDRESHDRVKRQYGGAPAYGGPPPAYGNGPSYGYDHGYERPRRFDRQACRHTAIASNDACNDCCKVASRIGNNNGTVIGALFVFDPKLDWDSYHKRKEDDEKKVALQCVCCAPRRI</sequence>
<proteinExistence type="predicted"/>
<evidence type="ECO:0000313" key="3">
    <source>
        <dbReference type="Proteomes" id="UP000835052"/>
    </source>
</evidence>
<feature type="compositionally biased region" description="Basic residues" evidence="1">
    <location>
        <begin position="158"/>
        <end position="167"/>
    </location>
</feature>
<dbReference type="AlphaFoldDB" id="A0A8S1HF18"/>
<reference evidence="2" key="1">
    <citation type="submission" date="2020-10" db="EMBL/GenBank/DDBJ databases">
        <authorList>
            <person name="Kikuchi T."/>
        </authorList>
    </citation>
    <scope>NUCLEOTIDE SEQUENCE</scope>
    <source>
        <strain evidence="2">NKZ352</strain>
    </source>
</reference>